<evidence type="ECO:0000313" key="7">
    <source>
        <dbReference type="Proteomes" id="UP001163046"/>
    </source>
</evidence>
<proteinExistence type="predicted"/>
<dbReference type="Gene3D" id="3.40.50.300">
    <property type="entry name" value="P-loop containing nucleotide triphosphate hydrolases"/>
    <property type="match status" value="1"/>
</dbReference>
<dbReference type="OrthoDB" id="6500128at2759"/>
<dbReference type="SUPFAM" id="SSF52540">
    <property type="entry name" value="P-loop containing nucleoside triphosphate hydrolases"/>
    <property type="match status" value="1"/>
</dbReference>
<dbReference type="InterPro" id="IPR027417">
    <property type="entry name" value="P-loop_NTPase"/>
</dbReference>
<dbReference type="Gene3D" id="1.20.1560.10">
    <property type="entry name" value="ABC transporter type 1, transmembrane domain"/>
    <property type="match status" value="1"/>
</dbReference>
<dbReference type="AlphaFoldDB" id="A0A9W9ZY81"/>
<keyword evidence="3 5" id="KW-1133">Transmembrane helix</keyword>
<name>A0A9W9ZY81_9CNID</name>
<evidence type="ECO:0000313" key="6">
    <source>
        <dbReference type="EMBL" id="KAJ7390051.1"/>
    </source>
</evidence>
<evidence type="ECO:0000256" key="5">
    <source>
        <dbReference type="SAM" id="Phobius"/>
    </source>
</evidence>
<evidence type="ECO:0000256" key="4">
    <source>
        <dbReference type="ARBA" id="ARBA00023136"/>
    </source>
</evidence>
<dbReference type="PANTHER" id="PTHR24222:SF76">
    <property type="entry name" value="MYCOBACTIN IMPORT ATP-BINDING_PERMEASE PROTEIN IRTB"/>
    <property type="match status" value="1"/>
</dbReference>
<dbReference type="GO" id="GO:0042626">
    <property type="term" value="F:ATPase-coupled transmembrane transporter activity"/>
    <property type="evidence" value="ECO:0007669"/>
    <property type="project" value="TreeGrafter"/>
</dbReference>
<gene>
    <name evidence="6" type="primary">ABCB1_2</name>
    <name evidence="6" type="ORF">OS493_027576</name>
</gene>
<sequence>MVFVIYAGALRFGCYLISIGDMAAIEVLGVLMTVLFGSYATSSTRAPSHASENTDDSMNRLFEDDATNVQNHTGDKLDEVEGSLEFKHVELPDPLHKGAPLLSQLNVKVSGGQKLAIVPLDNEKMNPFELLLERFFDPVNGTLLLDGVGLRSLDLSWLRSHHAVVSHRSFLPHCSIAENIAYGDNSRVVTRRRD</sequence>
<dbReference type="PANTHER" id="PTHR24222">
    <property type="entry name" value="ABC TRANSPORTER B FAMILY"/>
    <property type="match status" value="1"/>
</dbReference>
<dbReference type="GO" id="GO:0005886">
    <property type="term" value="C:plasma membrane"/>
    <property type="evidence" value="ECO:0007669"/>
    <property type="project" value="TreeGrafter"/>
</dbReference>
<feature type="transmembrane region" description="Helical" evidence="5">
    <location>
        <begin position="12"/>
        <end position="39"/>
    </location>
</feature>
<keyword evidence="2 5" id="KW-0812">Transmembrane</keyword>
<dbReference type="Proteomes" id="UP001163046">
    <property type="component" value="Unassembled WGS sequence"/>
</dbReference>
<evidence type="ECO:0000256" key="3">
    <source>
        <dbReference type="ARBA" id="ARBA00022989"/>
    </source>
</evidence>
<dbReference type="InterPro" id="IPR039421">
    <property type="entry name" value="Type_1_exporter"/>
</dbReference>
<organism evidence="6 7">
    <name type="scientific">Desmophyllum pertusum</name>
    <dbReference type="NCBI Taxonomy" id="174260"/>
    <lineage>
        <taxon>Eukaryota</taxon>
        <taxon>Metazoa</taxon>
        <taxon>Cnidaria</taxon>
        <taxon>Anthozoa</taxon>
        <taxon>Hexacorallia</taxon>
        <taxon>Scleractinia</taxon>
        <taxon>Caryophylliina</taxon>
        <taxon>Caryophylliidae</taxon>
        <taxon>Desmophyllum</taxon>
    </lineage>
</organism>
<dbReference type="InterPro" id="IPR036640">
    <property type="entry name" value="ABC1_TM_sf"/>
</dbReference>
<protein>
    <submittedName>
        <fullName evidence="6">Multidrug resistance protein 1</fullName>
    </submittedName>
</protein>
<evidence type="ECO:0000256" key="1">
    <source>
        <dbReference type="ARBA" id="ARBA00004141"/>
    </source>
</evidence>
<evidence type="ECO:0000256" key="2">
    <source>
        <dbReference type="ARBA" id="ARBA00022692"/>
    </source>
</evidence>
<dbReference type="GO" id="GO:0005524">
    <property type="term" value="F:ATP binding"/>
    <property type="evidence" value="ECO:0007669"/>
    <property type="project" value="InterPro"/>
</dbReference>
<comment type="subcellular location">
    <subcellularLocation>
        <location evidence="1">Membrane</location>
        <topology evidence="1">Multi-pass membrane protein</topology>
    </subcellularLocation>
</comment>
<reference evidence="6" key="1">
    <citation type="submission" date="2023-01" db="EMBL/GenBank/DDBJ databases">
        <title>Genome assembly of the deep-sea coral Lophelia pertusa.</title>
        <authorList>
            <person name="Herrera S."/>
            <person name="Cordes E."/>
        </authorList>
    </citation>
    <scope>NUCLEOTIDE SEQUENCE</scope>
    <source>
        <strain evidence="6">USNM1676648</strain>
        <tissue evidence="6">Polyp</tissue>
    </source>
</reference>
<accession>A0A9W9ZY81</accession>
<comment type="caution">
    <text evidence="6">The sequence shown here is derived from an EMBL/GenBank/DDBJ whole genome shotgun (WGS) entry which is preliminary data.</text>
</comment>
<dbReference type="EMBL" id="MU825421">
    <property type="protein sequence ID" value="KAJ7390051.1"/>
    <property type="molecule type" value="Genomic_DNA"/>
</dbReference>
<keyword evidence="7" id="KW-1185">Reference proteome</keyword>
<keyword evidence="4 5" id="KW-0472">Membrane</keyword>